<dbReference type="InterPro" id="IPR000719">
    <property type="entry name" value="Prot_kinase_dom"/>
</dbReference>
<feature type="transmembrane region" description="Helical" evidence="6">
    <location>
        <begin position="354"/>
        <end position="374"/>
    </location>
</feature>
<keyword evidence="9" id="KW-1185">Reference proteome</keyword>
<name>A0A8J3HBA5_9RHOB</name>
<evidence type="ECO:0000256" key="2">
    <source>
        <dbReference type="ARBA" id="ARBA00022741"/>
    </source>
</evidence>
<protein>
    <submittedName>
        <fullName evidence="8">Serine/threonine protein kinase</fullName>
    </submittedName>
</protein>
<evidence type="ECO:0000256" key="1">
    <source>
        <dbReference type="ARBA" id="ARBA00022679"/>
    </source>
</evidence>
<evidence type="ECO:0000256" key="4">
    <source>
        <dbReference type="ARBA" id="ARBA00022840"/>
    </source>
</evidence>
<dbReference type="InterPro" id="IPR017441">
    <property type="entry name" value="Protein_kinase_ATP_BS"/>
</dbReference>
<dbReference type="RefSeq" id="WP_051312716.1">
    <property type="nucleotide sequence ID" value="NZ_BNAP01000021.1"/>
</dbReference>
<evidence type="ECO:0000313" key="9">
    <source>
        <dbReference type="Proteomes" id="UP000611500"/>
    </source>
</evidence>
<dbReference type="InterPro" id="IPR008271">
    <property type="entry name" value="Ser/Thr_kinase_AS"/>
</dbReference>
<dbReference type="SUPFAM" id="SSF56112">
    <property type="entry name" value="Protein kinase-like (PK-like)"/>
    <property type="match status" value="1"/>
</dbReference>
<dbReference type="Gene3D" id="1.10.510.10">
    <property type="entry name" value="Transferase(Phosphotransferase) domain 1"/>
    <property type="match status" value="1"/>
</dbReference>
<evidence type="ECO:0000256" key="5">
    <source>
        <dbReference type="PROSITE-ProRule" id="PRU10141"/>
    </source>
</evidence>
<comment type="caution">
    <text evidence="8">The sequence shown here is derived from an EMBL/GenBank/DDBJ whole genome shotgun (WGS) entry which is preliminary data.</text>
</comment>
<accession>A0A8J3HBA5</accession>
<proteinExistence type="predicted"/>
<gene>
    <name evidence="8" type="ORF">GCM10010961_33800</name>
</gene>
<dbReference type="EMBL" id="BNAP01000021">
    <property type="protein sequence ID" value="GHG98459.1"/>
    <property type="molecule type" value="Genomic_DNA"/>
</dbReference>
<keyword evidence="2 5" id="KW-0547">Nucleotide-binding</keyword>
<keyword evidence="8" id="KW-0723">Serine/threonine-protein kinase</keyword>
<dbReference type="GO" id="GO:0004674">
    <property type="term" value="F:protein serine/threonine kinase activity"/>
    <property type="evidence" value="ECO:0007669"/>
    <property type="project" value="UniProtKB-KW"/>
</dbReference>
<keyword evidence="3 8" id="KW-0418">Kinase</keyword>
<evidence type="ECO:0000313" key="8">
    <source>
        <dbReference type="EMBL" id="GHG98459.1"/>
    </source>
</evidence>
<sequence length="380" mass="40601">MSENLAAGTMIGGFVLGEAIGQGGFGITYLATLPGRSGRFAIKEYFPSDTARRIAGGGVAALPTPAARRLFDMGLRAFLEEAYILRDLPRQPGLVRVRSAFEKHGTAYCVMDFVGGDPLDRVVARLIRARGHIPEPLILDLIATLCRALGAVHAAGFLHRDIKPANVMIDPRGMPVLIDFGAARARGDTGRGAGSMLSRTYAAPEQFPVSLRRRFVGLKEGPWTDLYALSVMIYEIITRAAPPNALVRMQAMAETRADPYVPIRSALKRNRVAVGYSDRLLELIDCGCALWPAERPQSARAYRQWLEGMTAGAVGRFSLSEDGPSADGLSADGPSVAPVLPPPAVKRSGGDPRVVLVVGLILGLALFSAALALFPESAAR</sequence>
<organism evidence="8 9">
    <name type="scientific">Pseudodonghicola xiamenensis</name>
    <dbReference type="NCBI Taxonomy" id="337702"/>
    <lineage>
        <taxon>Bacteria</taxon>
        <taxon>Pseudomonadati</taxon>
        <taxon>Pseudomonadota</taxon>
        <taxon>Alphaproteobacteria</taxon>
        <taxon>Rhodobacterales</taxon>
        <taxon>Paracoccaceae</taxon>
        <taxon>Pseudodonghicola</taxon>
    </lineage>
</organism>
<dbReference type="PROSITE" id="PS00107">
    <property type="entry name" value="PROTEIN_KINASE_ATP"/>
    <property type="match status" value="1"/>
</dbReference>
<evidence type="ECO:0000259" key="7">
    <source>
        <dbReference type="PROSITE" id="PS50011"/>
    </source>
</evidence>
<reference evidence="8" key="2">
    <citation type="submission" date="2020-09" db="EMBL/GenBank/DDBJ databases">
        <authorList>
            <person name="Sun Q."/>
            <person name="Zhou Y."/>
        </authorList>
    </citation>
    <scope>NUCLEOTIDE SEQUENCE</scope>
    <source>
        <strain evidence="8">CGMCC 1.7081</strain>
    </source>
</reference>
<dbReference type="AlphaFoldDB" id="A0A8J3HBA5"/>
<dbReference type="InterPro" id="IPR011009">
    <property type="entry name" value="Kinase-like_dom_sf"/>
</dbReference>
<keyword evidence="4 5" id="KW-0067">ATP-binding</keyword>
<dbReference type="CDD" id="cd14014">
    <property type="entry name" value="STKc_PknB_like"/>
    <property type="match status" value="1"/>
</dbReference>
<keyword evidence="6" id="KW-0812">Transmembrane</keyword>
<reference evidence="8" key="1">
    <citation type="journal article" date="2014" name="Int. J. Syst. Evol. Microbiol.">
        <title>Complete genome sequence of Corynebacterium casei LMG S-19264T (=DSM 44701T), isolated from a smear-ripened cheese.</title>
        <authorList>
            <consortium name="US DOE Joint Genome Institute (JGI-PGF)"/>
            <person name="Walter F."/>
            <person name="Albersmeier A."/>
            <person name="Kalinowski J."/>
            <person name="Ruckert C."/>
        </authorList>
    </citation>
    <scope>NUCLEOTIDE SEQUENCE</scope>
    <source>
        <strain evidence="8">CGMCC 1.7081</strain>
    </source>
</reference>
<dbReference type="GO" id="GO:0005524">
    <property type="term" value="F:ATP binding"/>
    <property type="evidence" value="ECO:0007669"/>
    <property type="project" value="UniProtKB-UniRule"/>
</dbReference>
<feature type="domain" description="Protein kinase" evidence="7">
    <location>
        <begin position="14"/>
        <end position="306"/>
    </location>
</feature>
<dbReference type="SMART" id="SM00220">
    <property type="entry name" value="S_TKc"/>
    <property type="match status" value="1"/>
</dbReference>
<dbReference type="PANTHER" id="PTHR43289:SF34">
    <property type="entry name" value="SERINE_THREONINE-PROTEIN KINASE YBDM-RELATED"/>
    <property type="match status" value="1"/>
</dbReference>
<feature type="binding site" evidence="5">
    <location>
        <position position="43"/>
    </location>
    <ligand>
        <name>ATP</name>
        <dbReference type="ChEBI" id="CHEBI:30616"/>
    </ligand>
</feature>
<dbReference type="PROSITE" id="PS00108">
    <property type="entry name" value="PROTEIN_KINASE_ST"/>
    <property type="match status" value="1"/>
</dbReference>
<keyword evidence="6" id="KW-0472">Membrane</keyword>
<dbReference type="Gene3D" id="3.30.200.20">
    <property type="entry name" value="Phosphorylase Kinase, domain 1"/>
    <property type="match status" value="1"/>
</dbReference>
<evidence type="ECO:0000256" key="3">
    <source>
        <dbReference type="ARBA" id="ARBA00022777"/>
    </source>
</evidence>
<keyword evidence="6" id="KW-1133">Transmembrane helix</keyword>
<dbReference type="Pfam" id="PF00069">
    <property type="entry name" value="Pkinase"/>
    <property type="match status" value="1"/>
</dbReference>
<dbReference type="PANTHER" id="PTHR43289">
    <property type="entry name" value="MITOGEN-ACTIVATED PROTEIN KINASE KINASE KINASE 20-RELATED"/>
    <property type="match status" value="1"/>
</dbReference>
<dbReference type="PROSITE" id="PS50011">
    <property type="entry name" value="PROTEIN_KINASE_DOM"/>
    <property type="match status" value="1"/>
</dbReference>
<dbReference type="Proteomes" id="UP000611500">
    <property type="component" value="Unassembled WGS sequence"/>
</dbReference>
<evidence type="ECO:0000256" key="6">
    <source>
        <dbReference type="SAM" id="Phobius"/>
    </source>
</evidence>
<keyword evidence="1" id="KW-0808">Transferase</keyword>